<evidence type="ECO:0000256" key="5">
    <source>
        <dbReference type="ARBA" id="ARBA00023159"/>
    </source>
</evidence>
<keyword evidence="7" id="KW-0539">Nucleus</keyword>
<gene>
    <name evidence="10" type="primary">NUT1_6</name>
    <name evidence="10" type="ORF">PGTUg99_032048</name>
</gene>
<evidence type="ECO:0000256" key="1">
    <source>
        <dbReference type="ARBA" id="ARBA00004123"/>
    </source>
</evidence>
<organism evidence="10 11">
    <name type="scientific">Puccinia graminis f. sp. tritici</name>
    <dbReference type="NCBI Taxonomy" id="56615"/>
    <lineage>
        <taxon>Eukaryota</taxon>
        <taxon>Fungi</taxon>
        <taxon>Dikarya</taxon>
        <taxon>Basidiomycota</taxon>
        <taxon>Pucciniomycotina</taxon>
        <taxon>Pucciniomycetes</taxon>
        <taxon>Pucciniales</taxon>
        <taxon>Pucciniaceae</taxon>
        <taxon>Puccinia</taxon>
    </lineage>
</organism>
<proteinExistence type="inferred from homology"/>
<evidence type="ECO:0000256" key="9">
    <source>
        <dbReference type="SAM" id="MobiDB-lite"/>
    </source>
</evidence>
<keyword evidence="6" id="KW-0804">Transcription</keyword>
<protein>
    <recommendedName>
        <fullName evidence="3">Mediator of RNA polymerase II transcription subunit 5</fullName>
    </recommendedName>
    <alternativeName>
        <fullName evidence="8">Mediator complex subunit 5</fullName>
    </alternativeName>
</protein>
<dbReference type="GO" id="GO:0016592">
    <property type="term" value="C:mediator complex"/>
    <property type="evidence" value="ECO:0007669"/>
    <property type="project" value="InterPro"/>
</dbReference>
<evidence type="ECO:0000256" key="8">
    <source>
        <dbReference type="ARBA" id="ARBA00031256"/>
    </source>
</evidence>
<evidence type="ECO:0000256" key="4">
    <source>
        <dbReference type="ARBA" id="ARBA00023015"/>
    </source>
</evidence>
<reference evidence="10 11" key="1">
    <citation type="submission" date="2019-05" db="EMBL/GenBank/DDBJ databases">
        <title>Emergence of the Ug99 lineage of the wheat stem rust pathogen through somatic hybridization.</title>
        <authorList>
            <person name="Li F."/>
            <person name="Upadhyaya N.M."/>
            <person name="Sperschneider J."/>
            <person name="Matny O."/>
            <person name="Nguyen-Phuc H."/>
            <person name="Mago R."/>
            <person name="Raley C."/>
            <person name="Miller M.E."/>
            <person name="Silverstein K.A.T."/>
            <person name="Henningsen E."/>
            <person name="Hirsch C.D."/>
            <person name="Visser B."/>
            <person name="Pretorius Z.A."/>
            <person name="Steffenson B.J."/>
            <person name="Schwessinger B."/>
            <person name="Dodds P.N."/>
            <person name="Figueroa M."/>
        </authorList>
    </citation>
    <scope>NUCLEOTIDE SEQUENCE [LARGE SCALE GENOMIC DNA]</scope>
    <source>
        <strain evidence="10 11">Ug99</strain>
    </source>
</reference>
<keyword evidence="4" id="KW-0805">Transcription regulation</keyword>
<evidence type="ECO:0000313" key="10">
    <source>
        <dbReference type="EMBL" id="KAA1082296.1"/>
    </source>
</evidence>
<dbReference type="AlphaFoldDB" id="A0A5B0N197"/>
<dbReference type="GO" id="GO:0003712">
    <property type="term" value="F:transcription coregulator activity"/>
    <property type="evidence" value="ECO:0007669"/>
    <property type="project" value="InterPro"/>
</dbReference>
<evidence type="ECO:0000313" key="11">
    <source>
        <dbReference type="Proteomes" id="UP000325313"/>
    </source>
</evidence>
<dbReference type="InterPro" id="IPR014801">
    <property type="entry name" value="Mediator_Med5_fun"/>
</dbReference>
<accession>A0A5B0N197</accession>
<dbReference type="GO" id="GO:0006357">
    <property type="term" value="P:regulation of transcription by RNA polymerase II"/>
    <property type="evidence" value="ECO:0007669"/>
    <property type="project" value="InterPro"/>
</dbReference>
<dbReference type="PANTHER" id="PTHR35784">
    <property type="entry name" value="MEDIATOR OF RNA POLYMERASE II TRANSCRIPTION SUBUNIT 5"/>
    <property type="match status" value="1"/>
</dbReference>
<keyword evidence="5" id="KW-0010">Activator</keyword>
<evidence type="ECO:0000256" key="7">
    <source>
        <dbReference type="ARBA" id="ARBA00023242"/>
    </source>
</evidence>
<evidence type="ECO:0000256" key="6">
    <source>
        <dbReference type="ARBA" id="ARBA00023163"/>
    </source>
</evidence>
<feature type="region of interest" description="Disordered" evidence="9">
    <location>
        <begin position="1"/>
        <end position="22"/>
    </location>
</feature>
<evidence type="ECO:0000256" key="3">
    <source>
        <dbReference type="ARBA" id="ARBA00020628"/>
    </source>
</evidence>
<sequence>MGGFGSRSHWTGRNPFPTIQDHHPSQSTIYQYQLLSILHHLSPSTAKQLALNSSTIKHASTATITTSTTASSIIAYIFLYPGVSTLNSDDLEPQLILSRIISYALSRPANFIVELFLAAISLGNSHPPIPLPKTRSKTEEIKLK</sequence>
<dbReference type="EMBL" id="VDEP01000439">
    <property type="protein sequence ID" value="KAA1082296.1"/>
    <property type="molecule type" value="Genomic_DNA"/>
</dbReference>
<comment type="caution">
    <text evidence="10">The sequence shown here is derived from an EMBL/GenBank/DDBJ whole genome shotgun (WGS) entry which is preliminary data.</text>
</comment>
<comment type="similarity">
    <text evidence="2">Belongs to the Mediator complex subunit 5 family.</text>
</comment>
<dbReference type="Proteomes" id="UP000325313">
    <property type="component" value="Unassembled WGS sequence"/>
</dbReference>
<comment type="subcellular location">
    <subcellularLocation>
        <location evidence="1">Nucleus</location>
    </subcellularLocation>
</comment>
<evidence type="ECO:0000256" key="2">
    <source>
        <dbReference type="ARBA" id="ARBA00008782"/>
    </source>
</evidence>
<name>A0A5B0N197_PUCGR</name>
<dbReference type="PANTHER" id="PTHR35784:SF1">
    <property type="entry name" value="MEDIATOR OF RNA POLYMERASE II TRANSCRIPTION SUBUNIT 5"/>
    <property type="match status" value="1"/>
</dbReference>